<evidence type="ECO:0000313" key="3">
    <source>
        <dbReference type="Proteomes" id="UP001214201"/>
    </source>
</evidence>
<dbReference type="Proteomes" id="UP001214201">
    <property type="component" value="Chromosome"/>
</dbReference>
<protein>
    <recommendedName>
        <fullName evidence="1">Fungal lipase-type domain-containing protein</fullName>
    </recommendedName>
</protein>
<name>A0ABY7YDK7_9XANT</name>
<organism evidence="2 3">
    <name type="scientific">Xanthomonas cucurbitae</name>
    <dbReference type="NCBI Taxonomy" id="56453"/>
    <lineage>
        <taxon>Bacteria</taxon>
        <taxon>Pseudomonadati</taxon>
        <taxon>Pseudomonadota</taxon>
        <taxon>Gammaproteobacteria</taxon>
        <taxon>Lysobacterales</taxon>
        <taxon>Lysobacteraceae</taxon>
        <taxon>Xanthomonas</taxon>
    </lineage>
</organism>
<proteinExistence type="predicted"/>
<dbReference type="EMBL" id="CP082214">
    <property type="protein sequence ID" value="WDM71892.1"/>
    <property type="molecule type" value="Genomic_DNA"/>
</dbReference>
<keyword evidence="3" id="KW-1185">Reference proteome</keyword>
<dbReference type="InterPro" id="IPR029058">
    <property type="entry name" value="AB_hydrolase_fold"/>
</dbReference>
<dbReference type="SUPFAM" id="SSF53474">
    <property type="entry name" value="alpha/beta-Hydrolases"/>
    <property type="match status" value="1"/>
</dbReference>
<dbReference type="Pfam" id="PF01764">
    <property type="entry name" value="Lipase_3"/>
    <property type="match status" value="1"/>
</dbReference>
<evidence type="ECO:0000259" key="1">
    <source>
        <dbReference type="Pfam" id="PF01764"/>
    </source>
</evidence>
<evidence type="ECO:0000313" key="2">
    <source>
        <dbReference type="EMBL" id="WDM71892.1"/>
    </source>
</evidence>
<gene>
    <name evidence="2" type="ORF">K6978_01400</name>
</gene>
<dbReference type="RefSeq" id="WP_274396784.1">
    <property type="nucleotide sequence ID" value="NZ_CP082213.1"/>
</dbReference>
<feature type="domain" description="Fungal lipase-type" evidence="1">
    <location>
        <begin position="178"/>
        <end position="245"/>
    </location>
</feature>
<dbReference type="Gene3D" id="3.40.50.1820">
    <property type="entry name" value="alpha/beta hydrolase"/>
    <property type="match status" value="1"/>
</dbReference>
<reference evidence="2 3" key="1">
    <citation type="submission" date="2021-08" db="EMBL/GenBank/DDBJ databases">
        <title>Genome sequences of Xanthomonas cucurbitae isolates from 5 Midwestern US states.</title>
        <authorList>
            <person name="Hind S.R."/>
        </authorList>
    </citation>
    <scope>NUCLEOTIDE SEQUENCE [LARGE SCALE GENOMIC DNA]</scope>
    <source>
        <strain evidence="2 3">OH_261</strain>
    </source>
</reference>
<dbReference type="InterPro" id="IPR002921">
    <property type="entry name" value="Fungal_lipase-type"/>
</dbReference>
<sequence>MRYDQYQQTFALSALANWIGDRRGTQPALQADYQTTLLQTLASADTQDRIGDWQLVWGPQVWQVPGSSLSGNAMYVAHTDAMPGIGEAYVVALSATNPESFYDWFTEDFDVSSVVDFTSFAPLLATAPVAAKKPVKPGSTVISMGAATGVWHLLNMVSPSTALAPTTGLLDFLQSRDGSKATVIFAGHSLGGALSPTLATWLKSNGKLDHFNAVHCYPTAGATPGNGEFTALYMQTLPSPAPGQSPYQIWNADLWNTLDCVPHAWTVPMLSQIKTLYRNDPIKEIDVLVDVAIANTLASTVSYAQIANQPLDGTLTGIPTTILQFLEQMAHQHTTAYQELIAEWLTPVPVPPAGAPQTQSVDPTQARDALVERLVAHAGQTALADAGKVEAVGGVLESMARTLFKQI</sequence>
<accession>A0ABY7YDK7</accession>